<dbReference type="PANTHER" id="PTHR43334">
    <property type="entry name" value="ACETATE--COA LIGASE [ADP-FORMING]"/>
    <property type="match status" value="1"/>
</dbReference>
<organism evidence="5">
    <name type="scientific">Blastocystis hominis</name>
    <dbReference type="NCBI Taxonomy" id="12968"/>
    <lineage>
        <taxon>Eukaryota</taxon>
        <taxon>Sar</taxon>
        <taxon>Stramenopiles</taxon>
        <taxon>Bigyra</taxon>
        <taxon>Opalozoa</taxon>
        <taxon>Opalinata</taxon>
        <taxon>Blastocystidae</taxon>
        <taxon>Blastocystis</taxon>
    </lineage>
</organism>
<dbReference type="Pfam" id="PF13380">
    <property type="entry name" value="CoA_binding_2"/>
    <property type="match status" value="1"/>
</dbReference>
<dbReference type="GO" id="GO:0043758">
    <property type="term" value="F:acetate-CoA ligase (ADP-forming) activity"/>
    <property type="evidence" value="ECO:0007669"/>
    <property type="project" value="InterPro"/>
</dbReference>
<dbReference type="Proteomes" id="UP000008312">
    <property type="component" value="Unassembled WGS sequence"/>
</dbReference>
<sequence length="737" mass="80647">MLSRSFSVLKTRNVVRALSTSLKSYPINGFFDAKSYAIIGASEKQGSLGYIISDNFYHKFQGKTYFVNPKGGKLFDQPIYKSASEIPDTIEGVVISISAKFTVDALKQCLERGAKWVTIVPGGFRETGTKEGIEAEKEIVRLANEYKCRIIGPNCMGVYDPRNVDTMFIGDRGLSKPKLGPVGLFSQSGALGTALLNELSGATQEPWISRFISFGNACDVDEKDCIDYYEQDPSVKQIWAYMEGFHNAPEFIRSVKRISQKKPVMVLKANRGNSGAKASASHSASLAANDAVCDQLLRNAGAIRCDVWADLHNIGTVLRNQPLPKGRRVAVVTDAGGFGVLLADSVDTYKMNLTDFSPETIKKFRATFPPFYACSNPMDLTGSVKTHEFIEAAKLALDDPNVDSVIFAYQPGAPGLELPLEMAKTIEKNFGPGKTKKPFIVLEFGGKYPDDDVIRDYLKQVGMSVYDGPEEGMRVLAKLADYSEYLQRMGAVKSETHPKIDAQLINGYVNKVASKGRYTLTEIEGYDILSACGIRTPDYKLVTAGNDAADFLSKAKTDAKDKFVAKIVSPDIIHKSDVGGVKLGLTTPEEACAVVNELNAKFSKQGIDYHGVMLYKMVPFGTEMMIGANRDATFGPITVSGLGGVLVEVLKDVVFNMCPVSVEEAQMSLDNLKTQKMLNGFRGQPALNRAKFAEYIAIVSEIMTQCEQIKEIDINPLIQLHDGSLTAVDSVFTLKKN</sequence>
<proteinExistence type="predicted"/>
<evidence type="ECO:0000256" key="1">
    <source>
        <dbReference type="ARBA" id="ARBA00022598"/>
    </source>
</evidence>
<keyword evidence="3" id="KW-0067">ATP-binding</keyword>
<dbReference type="InterPro" id="IPR032875">
    <property type="entry name" value="Succ_CoA_lig_flav_dom"/>
</dbReference>
<dbReference type="InParanoid" id="D8M102"/>
<dbReference type="InterPro" id="IPR043938">
    <property type="entry name" value="Ligase_CoA_dom"/>
</dbReference>
<evidence type="ECO:0000259" key="4">
    <source>
        <dbReference type="SMART" id="SM00881"/>
    </source>
</evidence>
<evidence type="ECO:0000256" key="3">
    <source>
        <dbReference type="ARBA" id="ARBA00022840"/>
    </source>
</evidence>
<dbReference type="InterPro" id="IPR016102">
    <property type="entry name" value="Succinyl-CoA_synth-like"/>
</dbReference>
<evidence type="ECO:0000256" key="2">
    <source>
        <dbReference type="ARBA" id="ARBA00022741"/>
    </source>
</evidence>
<dbReference type="GeneID" id="24919086"/>
<keyword evidence="2" id="KW-0547">Nucleotide-binding</keyword>
<dbReference type="PANTHER" id="PTHR43334:SF1">
    <property type="entry name" value="3-HYDROXYPROPIONATE--COA LIGASE [ADP-FORMING]"/>
    <property type="match status" value="1"/>
</dbReference>
<keyword evidence="1" id="KW-0436">Ligase</keyword>
<gene>
    <name evidence="5" type="ORF">GSBLH_T00001861001</name>
</gene>
<dbReference type="SUPFAM" id="SSF52210">
    <property type="entry name" value="Succinyl-CoA synthetase domains"/>
    <property type="match status" value="2"/>
</dbReference>
<evidence type="ECO:0000313" key="5">
    <source>
        <dbReference type="EMBL" id="CBK21741.2"/>
    </source>
</evidence>
<dbReference type="Pfam" id="PF13607">
    <property type="entry name" value="Succ_CoA_lig"/>
    <property type="match status" value="1"/>
</dbReference>
<feature type="domain" description="CoA-binding" evidence="4">
    <location>
        <begin position="30"/>
        <end position="124"/>
    </location>
</feature>
<reference evidence="5" key="1">
    <citation type="submission" date="2010-02" db="EMBL/GenBank/DDBJ databases">
        <title>Sequencing and annotation of the Blastocystis hominis genome.</title>
        <authorList>
            <person name="Wincker P."/>
        </authorList>
    </citation>
    <scope>NUCLEOTIDE SEQUENCE</scope>
    <source>
        <strain evidence="5">Singapore isolate B</strain>
    </source>
</reference>
<dbReference type="InterPro" id="IPR013815">
    <property type="entry name" value="ATP_grasp_subdomain_1"/>
</dbReference>
<dbReference type="Gene3D" id="3.30.470.20">
    <property type="entry name" value="ATP-grasp fold, B domain"/>
    <property type="match status" value="1"/>
</dbReference>
<dbReference type="Pfam" id="PF19045">
    <property type="entry name" value="Ligase_CoA_2"/>
    <property type="match status" value="1"/>
</dbReference>
<dbReference type="InterPro" id="IPR051538">
    <property type="entry name" value="Acyl-CoA_Synth/Transferase"/>
</dbReference>
<dbReference type="SUPFAM" id="SSF56059">
    <property type="entry name" value="Glutathione synthetase ATP-binding domain-like"/>
    <property type="match status" value="1"/>
</dbReference>
<dbReference type="Gene3D" id="3.40.50.261">
    <property type="entry name" value="Succinyl-CoA synthetase domains"/>
    <property type="match status" value="2"/>
</dbReference>
<dbReference type="SMART" id="SM00881">
    <property type="entry name" value="CoA_binding"/>
    <property type="match status" value="1"/>
</dbReference>
<dbReference type="GO" id="GO:0005524">
    <property type="term" value="F:ATP binding"/>
    <property type="evidence" value="ECO:0007669"/>
    <property type="project" value="UniProtKB-KW"/>
</dbReference>
<dbReference type="RefSeq" id="XP_012895789.1">
    <property type="nucleotide sequence ID" value="XM_013040335.1"/>
</dbReference>
<dbReference type="EMBL" id="FN668644">
    <property type="protein sequence ID" value="CBK21741.2"/>
    <property type="molecule type" value="Genomic_DNA"/>
</dbReference>
<dbReference type="Pfam" id="PF13549">
    <property type="entry name" value="ATP-grasp_5"/>
    <property type="match status" value="1"/>
</dbReference>
<dbReference type="SUPFAM" id="SSF51735">
    <property type="entry name" value="NAD(P)-binding Rossmann-fold domains"/>
    <property type="match status" value="1"/>
</dbReference>
<evidence type="ECO:0000313" key="6">
    <source>
        <dbReference type="Proteomes" id="UP000008312"/>
    </source>
</evidence>
<dbReference type="Gene3D" id="3.30.1490.20">
    <property type="entry name" value="ATP-grasp fold, A domain"/>
    <property type="match status" value="1"/>
</dbReference>
<dbReference type="InterPro" id="IPR036291">
    <property type="entry name" value="NAD(P)-bd_dom_sf"/>
</dbReference>
<accession>D8M102</accession>
<name>D8M102_BLAHO</name>
<dbReference type="Gene3D" id="3.40.50.720">
    <property type="entry name" value="NAD(P)-binding Rossmann-like Domain"/>
    <property type="match status" value="1"/>
</dbReference>
<dbReference type="OrthoDB" id="188451at2759"/>
<dbReference type="InterPro" id="IPR003781">
    <property type="entry name" value="CoA-bd"/>
</dbReference>
<protein>
    <submittedName>
        <fullName evidence="5">Acetyl CoA synthetase subunit</fullName>
    </submittedName>
</protein>
<dbReference type="AlphaFoldDB" id="D8M102"/>
<keyword evidence="6" id="KW-1185">Reference proteome</keyword>